<reference evidence="1 2" key="1">
    <citation type="journal article" date="2012" name="Nat. Biotechnol.">
        <title>Draft genome sequence of pigeonpea (Cajanus cajan), an orphan legume crop of resource-poor farmers.</title>
        <authorList>
            <person name="Varshney R.K."/>
            <person name="Chen W."/>
            <person name="Li Y."/>
            <person name="Bharti A.K."/>
            <person name="Saxena R.K."/>
            <person name="Schlueter J.A."/>
            <person name="Donoghue M.T."/>
            <person name="Azam S."/>
            <person name="Fan G."/>
            <person name="Whaley A.M."/>
            <person name="Farmer A.D."/>
            <person name="Sheridan J."/>
            <person name="Iwata A."/>
            <person name="Tuteja R."/>
            <person name="Penmetsa R.V."/>
            <person name="Wu W."/>
            <person name="Upadhyaya H.D."/>
            <person name="Yang S.P."/>
            <person name="Shah T."/>
            <person name="Saxena K.B."/>
            <person name="Michael T."/>
            <person name="McCombie W.R."/>
            <person name="Yang B."/>
            <person name="Zhang G."/>
            <person name="Yang H."/>
            <person name="Wang J."/>
            <person name="Spillane C."/>
            <person name="Cook D.R."/>
            <person name="May G.D."/>
            <person name="Xu X."/>
            <person name="Jackson S.A."/>
        </authorList>
    </citation>
    <scope>NUCLEOTIDE SEQUENCE [LARGE SCALE GENOMIC DNA]</scope>
    <source>
        <strain evidence="2">cv. Asha</strain>
    </source>
</reference>
<keyword evidence="2" id="KW-1185">Reference proteome</keyword>
<sequence length="51" mass="6057">IHSLPNLSLGSIFFFPSCPFNLIFIRKLTHTLDYFVVFFNNYVLAQDWCTR</sequence>
<dbReference type="EMBL" id="CM003605">
    <property type="protein sequence ID" value="KYP69732.1"/>
    <property type="molecule type" value="Genomic_DNA"/>
</dbReference>
<gene>
    <name evidence="1" type="ORF">KK1_008933</name>
</gene>
<organism evidence="1 2">
    <name type="scientific">Cajanus cajan</name>
    <name type="common">Pigeon pea</name>
    <name type="synonym">Cajanus indicus</name>
    <dbReference type="NCBI Taxonomy" id="3821"/>
    <lineage>
        <taxon>Eukaryota</taxon>
        <taxon>Viridiplantae</taxon>
        <taxon>Streptophyta</taxon>
        <taxon>Embryophyta</taxon>
        <taxon>Tracheophyta</taxon>
        <taxon>Spermatophyta</taxon>
        <taxon>Magnoliopsida</taxon>
        <taxon>eudicotyledons</taxon>
        <taxon>Gunneridae</taxon>
        <taxon>Pentapetalae</taxon>
        <taxon>rosids</taxon>
        <taxon>fabids</taxon>
        <taxon>Fabales</taxon>
        <taxon>Fabaceae</taxon>
        <taxon>Papilionoideae</taxon>
        <taxon>50 kb inversion clade</taxon>
        <taxon>NPAAA clade</taxon>
        <taxon>indigoferoid/millettioid clade</taxon>
        <taxon>Phaseoleae</taxon>
        <taxon>Cajanus</taxon>
    </lineage>
</organism>
<dbReference type="Proteomes" id="UP000075243">
    <property type="component" value="Chromosome 3"/>
</dbReference>
<feature type="non-terminal residue" evidence="1">
    <location>
        <position position="1"/>
    </location>
</feature>
<name>A0A151TRN1_CAJCA</name>
<evidence type="ECO:0000313" key="1">
    <source>
        <dbReference type="EMBL" id="KYP69732.1"/>
    </source>
</evidence>
<accession>A0A151TRN1</accession>
<dbReference type="Gramene" id="C.cajan_08680.t">
    <property type="protein sequence ID" value="C.cajan_08680.t.cds1"/>
    <property type="gene ID" value="C.cajan_08680"/>
</dbReference>
<protein>
    <submittedName>
        <fullName evidence="1">Uncharacterized protein</fullName>
    </submittedName>
</protein>
<dbReference type="AlphaFoldDB" id="A0A151TRN1"/>
<evidence type="ECO:0000313" key="2">
    <source>
        <dbReference type="Proteomes" id="UP000075243"/>
    </source>
</evidence>
<proteinExistence type="predicted"/>